<accession>A0A6J2K1X7</accession>
<evidence type="ECO:0000313" key="4">
    <source>
        <dbReference type="Proteomes" id="UP000504629"/>
    </source>
</evidence>
<keyword evidence="2" id="KW-0472">Membrane</keyword>
<gene>
    <name evidence="5" type="primary">LOC114246594</name>
</gene>
<feature type="compositionally biased region" description="Polar residues" evidence="1">
    <location>
        <begin position="52"/>
        <end position="92"/>
    </location>
</feature>
<evidence type="ECO:0000313" key="5">
    <source>
        <dbReference type="RefSeq" id="XP_028034997.1"/>
    </source>
</evidence>
<feature type="domain" description="LITAF" evidence="3">
    <location>
        <begin position="192"/>
        <end position="277"/>
    </location>
</feature>
<dbReference type="Pfam" id="PF10601">
    <property type="entry name" value="zf-LITAF-like"/>
    <property type="match status" value="1"/>
</dbReference>
<evidence type="ECO:0000256" key="1">
    <source>
        <dbReference type="SAM" id="MobiDB-lite"/>
    </source>
</evidence>
<keyword evidence="4" id="KW-1185">Reference proteome</keyword>
<dbReference type="InterPro" id="IPR006629">
    <property type="entry name" value="LITAF"/>
</dbReference>
<dbReference type="RefSeq" id="XP_028034997.1">
    <property type="nucleotide sequence ID" value="XM_028179196.1"/>
</dbReference>
<reference evidence="5" key="1">
    <citation type="submission" date="2025-08" db="UniProtKB">
        <authorList>
            <consortium name="RefSeq"/>
        </authorList>
    </citation>
    <scope>IDENTIFICATION</scope>
    <source>
        <tissue evidence="5">Silk gland</tissue>
    </source>
</reference>
<evidence type="ECO:0000259" key="3">
    <source>
        <dbReference type="PROSITE" id="PS51837"/>
    </source>
</evidence>
<sequence length="286" mass="31856">MEGKDLNVSTQFGSNCEQVENRIGEDNEMASSREIVSHDLNSSTPEPPNPFNDASNISLPTNNNVPSVSLSRSIQTRIASDSPNTSTTKTRINQPQSLFIQALTKLNEDSVKFTVINIIKTQQEIAKMALNDDQHTLSAPDSLMSAPPSYSFVLRQIAARPRTRFMGTFIPSPSFIQHTPPPNYASAFDVYVDNPMPRPSRIYNFGFSPMFVSCPECGYTGMSIAISQITMSTHMCAFILCLFCCWICVPLPYVMRSCKHVNHFCANCRHHLGRYCPTNPESCTHS</sequence>
<proteinExistence type="predicted"/>
<feature type="transmembrane region" description="Helical" evidence="2">
    <location>
        <begin position="231"/>
        <end position="254"/>
    </location>
</feature>
<keyword evidence="2" id="KW-0812">Transmembrane</keyword>
<dbReference type="GeneID" id="114246594"/>
<dbReference type="AlphaFoldDB" id="A0A6J2K1X7"/>
<dbReference type="OrthoDB" id="5599753at2759"/>
<dbReference type="KEGG" id="bman:114246594"/>
<evidence type="ECO:0000256" key="2">
    <source>
        <dbReference type="SAM" id="Phobius"/>
    </source>
</evidence>
<protein>
    <submittedName>
        <fullName evidence="5">Uncharacterized protein LOC114246594</fullName>
    </submittedName>
</protein>
<dbReference type="SMART" id="SM00714">
    <property type="entry name" value="LITAF"/>
    <property type="match status" value="1"/>
</dbReference>
<keyword evidence="2" id="KW-1133">Transmembrane helix</keyword>
<dbReference type="Proteomes" id="UP000504629">
    <property type="component" value="Unplaced"/>
</dbReference>
<organism evidence="4 5">
    <name type="scientific">Bombyx mandarina</name>
    <name type="common">Wild silk moth</name>
    <name type="synonym">Wild silkworm</name>
    <dbReference type="NCBI Taxonomy" id="7092"/>
    <lineage>
        <taxon>Eukaryota</taxon>
        <taxon>Metazoa</taxon>
        <taxon>Ecdysozoa</taxon>
        <taxon>Arthropoda</taxon>
        <taxon>Hexapoda</taxon>
        <taxon>Insecta</taxon>
        <taxon>Pterygota</taxon>
        <taxon>Neoptera</taxon>
        <taxon>Endopterygota</taxon>
        <taxon>Lepidoptera</taxon>
        <taxon>Glossata</taxon>
        <taxon>Ditrysia</taxon>
        <taxon>Bombycoidea</taxon>
        <taxon>Bombycidae</taxon>
        <taxon>Bombycinae</taxon>
        <taxon>Bombyx</taxon>
    </lineage>
</organism>
<name>A0A6J2K1X7_BOMMA</name>
<feature type="region of interest" description="Disordered" evidence="1">
    <location>
        <begin position="38"/>
        <end position="92"/>
    </location>
</feature>
<dbReference type="PROSITE" id="PS51837">
    <property type="entry name" value="LITAF"/>
    <property type="match status" value="1"/>
</dbReference>